<dbReference type="OrthoDB" id="6133115at2759"/>
<dbReference type="FunFam" id="1.20.1250.20:FF:000061">
    <property type="entry name" value="MFS sugar transporter"/>
    <property type="match status" value="1"/>
</dbReference>
<feature type="transmembrane region" description="Helical" evidence="8">
    <location>
        <begin position="106"/>
        <end position="127"/>
    </location>
</feature>
<gene>
    <name evidence="10" type="ORF">ASPWEDRAFT_101960</name>
</gene>
<keyword evidence="11" id="KW-1185">Reference proteome</keyword>
<dbReference type="Gene3D" id="1.20.1250.20">
    <property type="entry name" value="MFS general substrate transporter like domains"/>
    <property type="match status" value="1"/>
</dbReference>
<evidence type="ECO:0000256" key="3">
    <source>
        <dbReference type="ARBA" id="ARBA00022448"/>
    </source>
</evidence>
<comment type="similarity">
    <text evidence="2 7">Belongs to the major facilitator superfamily. Sugar transporter (TC 2.A.1.1) family.</text>
</comment>
<feature type="transmembrane region" description="Helical" evidence="8">
    <location>
        <begin position="350"/>
        <end position="369"/>
    </location>
</feature>
<dbReference type="EMBL" id="KV878209">
    <property type="protein sequence ID" value="OJJ40425.1"/>
    <property type="molecule type" value="Genomic_DNA"/>
</dbReference>
<reference evidence="11" key="1">
    <citation type="journal article" date="2017" name="Genome Biol.">
        <title>Comparative genomics reveals high biological diversity and specific adaptations in the industrially and medically important fungal genus Aspergillus.</title>
        <authorList>
            <person name="de Vries R.P."/>
            <person name="Riley R."/>
            <person name="Wiebenga A."/>
            <person name="Aguilar-Osorio G."/>
            <person name="Amillis S."/>
            <person name="Uchima C.A."/>
            <person name="Anderluh G."/>
            <person name="Asadollahi M."/>
            <person name="Askin M."/>
            <person name="Barry K."/>
            <person name="Battaglia E."/>
            <person name="Bayram O."/>
            <person name="Benocci T."/>
            <person name="Braus-Stromeyer S.A."/>
            <person name="Caldana C."/>
            <person name="Canovas D."/>
            <person name="Cerqueira G.C."/>
            <person name="Chen F."/>
            <person name="Chen W."/>
            <person name="Choi C."/>
            <person name="Clum A."/>
            <person name="Dos Santos R.A."/>
            <person name="Damasio A.R."/>
            <person name="Diallinas G."/>
            <person name="Emri T."/>
            <person name="Fekete E."/>
            <person name="Flipphi M."/>
            <person name="Freyberg S."/>
            <person name="Gallo A."/>
            <person name="Gournas C."/>
            <person name="Habgood R."/>
            <person name="Hainaut M."/>
            <person name="Harispe M.L."/>
            <person name="Henrissat B."/>
            <person name="Hilden K.S."/>
            <person name="Hope R."/>
            <person name="Hossain A."/>
            <person name="Karabika E."/>
            <person name="Karaffa L."/>
            <person name="Karanyi Z."/>
            <person name="Krasevec N."/>
            <person name="Kuo A."/>
            <person name="Kusch H."/>
            <person name="LaButti K."/>
            <person name="Lagendijk E.L."/>
            <person name="Lapidus A."/>
            <person name="Levasseur A."/>
            <person name="Lindquist E."/>
            <person name="Lipzen A."/>
            <person name="Logrieco A.F."/>
            <person name="MacCabe A."/>
            <person name="Maekelae M.R."/>
            <person name="Malavazi I."/>
            <person name="Melin P."/>
            <person name="Meyer V."/>
            <person name="Mielnichuk N."/>
            <person name="Miskei M."/>
            <person name="Molnar A.P."/>
            <person name="Mule G."/>
            <person name="Ngan C.Y."/>
            <person name="Orejas M."/>
            <person name="Orosz E."/>
            <person name="Ouedraogo J.P."/>
            <person name="Overkamp K.M."/>
            <person name="Park H.-S."/>
            <person name="Perrone G."/>
            <person name="Piumi F."/>
            <person name="Punt P.J."/>
            <person name="Ram A.F."/>
            <person name="Ramon A."/>
            <person name="Rauscher S."/>
            <person name="Record E."/>
            <person name="Riano-Pachon D.M."/>
            <person name="Robert V."/>
            <person name="Roehrig J."/>
            <person name="Ruller R."/>
            <person name="Salamov A."/>
            <person name="Salih N.S."/>
            <person name="Samson R.A."/>
            <person name="Sandor E."/>
            <person name="Sanguinetti M."/>
            <person name="Schuetze T."/>
            <person name="Sepcic K."/>
            <person name="Shelest E."/>
            <person name="Sherlock G."/>
            <person name="Sophianopoulou V."/>
            <person name="Squina F.M."/>
            <person name="Sun H."/>
            <person name="Susca A."/>
            <person name="Todd R.B."/>
            <person name="Tsang A."/>
            <person name="Unkles S.E."/>
            <person name="van de Wiele N."/>
            <person name="van Rossen-Uffink D."/>
            <person name="Oliveira J.V."/>
            <person name="Vesth T.C."/>
            <person name="Visser J."/>
            <person name="Yu J.-H."/>
            <person name="Zhou M."/>
            <person name="Andersen M.R."/>
            <person name="Archer D.B."/>
            <person name="Baker S.E."/>
            <person name="Benoit I."/>
            <person name="Brakhage A.A."/>
            <person name="Braus G.H."/>
            <person name="Fischer R."/>
            <person name="Frisvad J.C."/>
            <person name="Goldman G.H."/>
            <person name="Houbraken J."/>
            <person name="Oakley B."/>
            <person name="Pocsi I."/>
            <person name="Scazzocchio C."/>
            <person name="Seiboth B."/>
            <person name="vanKuyk P.A."/>
            <person name="Wortman J."/>
            <person name="Dyer P.S."/>
            <person name="Grigoriev I.V."/>
        </authorList>
    </citation>
    <scope>NUCLEOTIDE SEQUENCE [LARGE SCALE GENOMIC DNA]</scope>
    <source>
        <strain evidence="11">DTO 134E9</strain>
    </source>
</reference>
<proteinExistence type="inferred from homology"/>
<evidence type="ECO:0000256" key="8">
    <source>
        <dbReference type="SAM" id="Phobius"/>
    </source>
</evidence>
<evidence type="ECO:0000313" key="11">
    <source>
        <dbReference type="Proteomes" id="UP000184383"/>
    </source>
</evidence>
<feature type="transmembrane region" description="Helical" evidence="8">
    <location>
        <begin position="381"/>
        <end position="403"/>
    </location>
</feature>
<keyword evidence="6 8" id="KW-0472">Membrane</keyword>
<dbReference type="PRINTS" id="PR00171">
    <property type="entry name" value="SUGRTRNSPORT"/>
</dbReference>
<feature type="transmembrane region" description="Helical" evidence="8">
    <location>
        <begin position="77"/>
        <end position="100"/>
    </location>
</feature>
<dbReference type="GO" id="GO:0005351">
    <property type="term" value="F:carbohydrate:proton symporter activity"/>
    <property type="evidence" value="ECO:0007669"/>
    <property type="project" value="TreeGrafter"/>
</dbReference>
<accession>A0A1L9RZT4</accession>
<dbReference type="InterPro" id="IPR005828">
    <property type="entry name" value="MFS_sugar_transport-like"/>
</dbReference>
<dbReference type="GO" id="GO:0016020">
    <property type="term" value="C:membrane"/>
    <property type="evidence" value="ECO:0007669"/>
    <property type="project" value="UniProtKB-SubCell"/>
</dbReference>
<dbReference type="Pfam" id="PF00083">
    <property type="entry name" value="Sugar_tr"/>
    <property type="match status" value="1"/>
</dbReference>
<feature type="transmembrane region" description="Helical" evidence="8">
    <location>
        <begin position="193"/>
        <end position="216"/>
    </location>
</feature>
<dbReference type="RefSeq" id="XP_040694101.1">
    <property type="nucleotide sequence ID" value="XM_040827433.1"/>
</dbReference>
<dbReference type="Proteomes" id="UP000184383">
    <property type="component" value="Unassembled WGS sequence"/>
</dbReference>
<keyword evidence="5 8" id="KW-1133">Transmembrane helix</keyword>
<dbReference type="InterPro" id="IPR036259">
    <property type="entry name" value="MFS_trans_sf"/>
</dbReference>
<sequence length="543" mass="60655">MAGHRYLFGLQGHALQVAIGVIAGMDFLLFGYDQGVTGGLLTLRSFIDLFPTIALTGEYYDSLTSAQKSAQSTRQGIVVAAYNLGCFAGSIPTIWVGNYLGRRKTIFLGSFIMVIGAILQCTTYSLAQLIVGRLVTGFGNGMNTSTVPTWQSECCKSNRRGQLVMIEGAMITCGITISYWIDFGLLFADPNPVSWRFPLAFQIFFAIIILAFVMFLPESPRWLLLKGREDEAKEVLVSLLGSEATPTFIENEFIAIKATVLEMSKGSFWDMFTMGEDRHLHRTILAYVNQMFQQISGINLITYYIPTLLEDQLKMSNINSRLISACNGTEYFLASWVAVFTIEQFGRRTLMLFGAAGMSISMAILAITASLGTTGGDVGCAVFLFVFNTFFAIGWLGMTWLYPAEIVPLKIRAPANALATSSNWIFNFMVVMITPVAFENIQYRTYIIFAVINAAIFPVVYFFYPETSRRSLEEMDRIFRKTTSIFSVVKTARDEPNMYGKNGELLRTLDDVEDVAVRRASILNHPHKEHLEEERDSDNNIKA</sequence>
<evidence type="ECO:0000259" key="9">
    <source>
        <dbReference type="PROSITE" id="PS50850"/>
    </source>
</evidence>
<dbReference type="InterPro" id="IPR005829">
    <property type="entry name" value="Sugar_transporter_CS"/>
</dbReference>
<feature type="transmembrane region" description="Helical" evidence="8">
    <location>
        <begin position="12"/>
        <end position="32"/>
    </location>
</feature>
<dbReference type="PROSITE" id="PS50850">
    <property type="entry name" value="MFS"/>
    <property type="match status" value="1"/>
</dbReference>
<evidence type="ECO:0000256" key="4">
    <source>
        <dbReference type="ARBA" id="ARBA00022692"/>
    </source>
</evidence>
<dbReference type="InterPro" id="IPR050360">
    <property type="entry name" value="MFS_Sugar_Transporters"/>
</dbReference>
<dbReference type="InterPro" id="IPR003663">
    <property type="entry name" value="Sugar/inositol_transpt"/>
</dbReference>
<dbReference type="PANTHER" id="PTHR48022:SF68">
    <property type="entry name" value="MAJOR FACILITATOR SUPERFAMILY (MFS) PROFILE DOMAIN-CONTAINING PROTEIN-RELATED"/>
    <property type="match status" value="1"/>
</dbReference>
<dbReference type="PANTHER" id="PTHR48022">
    <property type="entry name" value="PLASTIDIC GLUCOSE TRANSPORTER 4"/>
    <property type="match status" value="1"/>
</dbReference>
<dbReference type="InterPro" id="IPR020846">
    <property type="entry name" value="MFS_dom"/>
</dbReference>
<evidence type="ECO:0000256" key="2">
    <source>
        <dbReference type="ARBA" id="ARBA00010992"/>
    </source>
</evidence>
<feature type="transmembrane region" description="Helical" evidence="8">
    <location>
        <begin position="415"/>
        <end position="437"/>
    </location>
</feature>
<feature type="transmembrane region" description="Helical" evidence="8">
    <location>
        <begin position="163"/>
        <end position="181"/>
    </location>
</feature>
<evidence type="ECO:0000256" key="6">
    <source>
        <dbReference type="ARBA" id="ARBA00023136"/>
    </source>
</evidence>
<dbReference type="GeneID" id="63743281"/>
<evidence type="ECO:0000313" key="10">
    <source>
        <dbReference type="EMBL" id="OJJ40425.1"/>
    </source>
</evidence>
<dbReference type="PROSITE" id="PS00216">
    <property type="entry name" value="SUGAR_TRANSPORT_1"/>
    <property type="match status" value="1"/>
</dbReference>
<evidence type="ECO:0000256" key="7">
    <source>
        <dbReference type="RuleBase" id="RU003346"/>
    </source>
</evidence>
<feature type="transmembrane region" description="Helical" evidence="8">
    <location>
        <begin position="443"/>
        <end position="464"/>
    </location>
</feature>
<keyword evidence="4 8" id="KW-0812">Transmembrane</keyword>
<dbReference type="VEuPathDB" id="FungiDB:ASPWEDRAFT_101960"/>
<protein>
    <recommendedName>
        <fullName evidence="9">Major facilitator superfamily (MFS) profile domain-containing protein</fullName>
    </recommendedName>
</protein>
<keyword evidence="3 7" id="KW-0813">Transport</keyword>
<evidence type="ECO:0000256" key="5">
    <source>
        <dbReference type="ARBA" id="ARBA00022989"/>
    </source>
</evidence>
<dbReference type="NCBIfam" id="TIGR00879">
    <property type="entry name" value="SP"/>
    <property type="match status" value="1"/>
</dbReference>
<dbReference type="AlphaFoldDB" id="A0A1L9RZT4"/>
<name>A0A1L9RZT4_ASPWE</name>
<evidence type="ECO:0000256" key="1">
    <source>
        <dbReference type="ARBA" id="ARBA00004141"/>
    </source>
</evidence>
<organism evidence="10 11">
    <name type="scientific">Aspergillus wentii DTO 134E9</name>
    <dbReference type="NCBI Taxonomy" id="1073089"/>
    <lineage>
        <taxon>Eukaryota</taxon>
        <taxon>Fungi</taxon>
        <taxon>Dikarya</taxon>
        <taxon>Ascomycota</taxon>
        <taxon>Pezizomycotina</taxon>
        <taxon>Eurotiomycetes</taxon>
        <taxon>Eurotiomycetidae</taxon>
        <taxon>Eurotiales</taxon>
        <taxon>Aspergillaceae</taxon>
        <taxon>Aspergillus</taxon>
        <taxon>Aspergillus subgen. Cremei</taxon>
    </lineage>
</organism>
<dbReference type="SUPFAM" id="SSF103473">
    <property type="entry name" value="MFS general substrate transporter"/>
    <property type="match status" value="1"/>
</dbReference>
<comment type="subcellular location">
    <subcellularLocation>
        <location evidence="1">Membrane</location>
        <topology evidence="1">Multi-pass membrane protein</topology>
    </subcellularLocation>
</comment>
<feature type="domain" description="Major facilitator superfamily (MFS) profile" evidence="9">
    <location>
        <begin position="19"/>
        <end position="468"/>
    </location>
</feature>